<reference evidence="2" key="1">
    <citation type="submission" date="2022-01" db="EMBL/GenBank/DDBJ databases">
        <title>Comparative genomics reveals a dynamic genome evolution in the ectomycorrhizal milk-cap (Lactarius) mushrooms.</title>
        <authorList>
            <consortium name="DOE Joint Genome Institute"/>
            <person name="Lebreton A."/>
            <person name="Tang N."/>
            <person name="Kuo A."/>
            <person name="LaButti K."/>
            <person name="Drula E."/>
            <person name="Barry K."/>
            <person name="Clum A."/>
            <person name="Lipzen A."/>
            <person name="Mousain D."/>
            <person name="Ng V."/>
            <person name="Wang R."/>
            <person name="Wang X."/>
            <person name="Dai Y."/>
            <person name="Henrissat B."/>
            <person name="Grigoriev I.V."/>
            <person name="Guerin-Laguette A."/>
            <person name="Yu F."/>
            <person name="Martin F.M."/>
        </authorList>
    </citation>
    <scope>NUCLEOTIDE SEQUENCE</scope>
    <source>
        <strain evidence="2">QP</strain>
    </source>
</reference>
<feature type="compositionally biased region" description="Basic and acidic residues" evidence="1">
    <location>
        <begin position="212"/>
        <end position="223"/>
    </location>
</feature>
<organism evidence="2 3">
    <name type="scientific">Lactarius akahatsu</name>
    <dbReference type="NCBI Taxonomy" id="416441"/>
    <lineage>
        <taxon>Eukaryota</taxon>
        <taxon>Fungi</taxon>
        <taxon>Dikarya</taxon>
        <taxon>Basidiomycota</taxon>
        <taxon>Agaricomycotina</taxon>
        <taxon>Agaricomycetes</taxon>
        <taxon>Russulales</taxon>
        <taxon>Russulaceae</taxon>
        <taxon>Lactarius</taxon>
    </lineage>
</organism>
<feature type="compositionally biased region" description="Polar residues" evidence="1">
    <location>
        <begin position="193"/>
        <end position="203"/>
    </location>
</feature>
<dbReference type="EMBL" id="JAKELL010000028">
    <property type="protein sequence ID" value="KAH8991003.1"/>
    <property type="molecule type" value="Genomic_DNA"/>
</dbReference>
<feature type="region of interest" description="Disordered" evidence="1">
    <location>
        <begin position="74"/>
        <end position="232"/>
    </location>
</feature>
<accession>A0AAD4LJQ3</accession>
<name>A0AAD4LJQ3_9AGAM</name>
<feature type="compositionally biased region" description="Basic and acidic residues" evidence="1">
    <location>
        <begin position="166"/>
        <end position="178"/>
    </location>
</feature>
<proteinExistence type="predicted"/>
<dbReference type="AlphaFoldDB" id="A0AAD4LJQ3"/>
<comment type="caution">
    <text evidence="2">The sequence shown here is derived from an EMBL/GenBank/DDBJ whole genome shotgun (WGS) entry which is preliminary data.</text>
</comment>
<dbReference type="Proteomes" id="UP001201163">
    <property type="component" value="Unassembled WGS sequence"/>
</dbReference>
<evidence type="ECO:0000313" key="2">
    <source>
        <dbReference type="EMBL" id="KAH8991003.1"/>
    </source>
</evidence>
<gene>
    <name evidence="2" type="ORF">EDB92DRAFT_1816512</name>
</gene>
<evidence type="ECO:0000313" key="3">
    <source>
        <dbReference type="Proteomes" id="UP001201163"/>
    </source>
</evidence>
<protein>
    <submittedName>
        <fullName evidence="2">Uncharacterized protein</fullName>
    </submittedName>
</protein>
<keyword evidence="3" id="KW-1185">Reference proteome</keyword>
<sequence length="232" mass="24543">MPPSSTRASVRVEGNFTDVPPLDNNISVLVSLRVDKSTTESRRVPSTSPHPVTIRATHGSIDTCVKTTRLSALDPSASNLSPRSKALTSPPGAVAVPRNAHRRTPSDDLNIPSSPSPTPVLDDKPLTEPHSTVLAPASSFASLSRPTSVPDLGVVTEDGGNPKTGLLKDKDTRDSPVREDEDIMANPDLPPQSHLSPSVTSVAISDPSLRSLDAKHTGDRPPHPSDSQYDIV</sequence>
<evidence type="ECO:0000256" key="1">
    <source>
        <dbReference type="SAM" id="MobiDB-lite"/>
    </source>
</evidence>